<dbReference type="SUPFAM" id="SSF53474">
    <property type="entry name" value="alpha/beta-Hydrolases"/>
    <property type="match status" value="1"/>
</dbReference>
<evidence type="ECO:0000256" key="1">
    <source>
        <dbReference type="ARBA" id="ARBA00008645"/>
    </source>
</evidence>
<gene>
    <name evidence="3" type="ORF">I598_2460</name>
</gene>
<dbReference type="PATRIC" id="fig|1300344.3.peg.2468"/>
<dbReference type="EMBL" id="CP014209">
    <property type="protein sequence ID" value="ANC31997.1"/>
    <property type="molecule type" value="Genomic_DNA"/>
</dbReference>
<evidence type="ECO:0000313" key="3">
    <source>
        <dbReference type="EMBL" id="ANC31997.1"/>
    </source>
</evidence>
<organism evidence="3 4">
    <name type="scientific">Isoptericola dokdonensis DS-3</name>
    <dbReference type="NCBI Taxonomy" id="1300344"/>
    <lineage>
        <taxon>Bacteria</taxon>
        <taxon>Bacillati</taxon>
        <taxon>Actinomycetota</taxon>
        <taxon>Actinomycetes</taxon>
        <taxon>Micrococcales</taxon>
        <taxon>Promicromonosporaceae</taxon>
        <taxon>Isoptericola</taxon>
    </lineage>
</organism>
<dbReference type="InterPro" id="IPR050261">
    <property type="entry name" value="FrsA_esterase"/>
</dbReference>
<evidence type="ECO:0000313" key="4">
    <source>
        <dbReference type="Proteomes" id="UP000076794"/>
    </source>
</evidence>
<sequence>MNDLHVRDVEYSHDGTRMIGALCAPTTAVDAPTVLLVHDAFGVSDEMLAVAHGLAELGLAVFVADVWGERTLPTAEDQIGPLIGAMVADRSRWIGRVAAAHEAAAAQPEVDGRAVVALGYCFGGSSVLEYLRTGGAVRGAVAVHAGLDLLDPDADWSAVDPTVPVLVCTGADDPMATAAQRTTLQDALDQAGVDWELDLYSGTVHAFTSPHAAGSPRPDVVAYHPRSAARAWQATTRFLHERFPALTVTAHTADRTPTATGHR</sequence>
<feature type="domain" description="Dienelactone hydrolase" evidence="2">
    <location>
        <begin position="21"/>
        <end position="241"/>
    </location>
</feature>
<dbReference type="Proteomes" id="UP000076794">
    <property type="component" value="Chromosome"/>
</dbReference>
<dbReference type="GO" id="GO:0016787">
    <property type="term" value="F:hydrolase activity"/>
    <property type="evidence" value="ECO:0007669"/>
    <property type="project" value="UniProtKB-KW"/>
</dbReference>
<dbReference type="PANTHER" id="PTHR22946">
    <property type="entry name" value="DIENELACTONE HYDROLASE DOMAIN-CONTAINING PROTEIN-RELATED"/>
    <property type="match status" value="1"/>
</dbReference>
<keyword evidence="4" id="KW-1185">Reference proteome</keyword>
<keyword evidence="3" id="KW-0378">Hydrolase</keyword>
<evidence type="ECO:0000259" key="2">
    <source>
        <dbReference type="Pfam" id="PF01738"/>
    </source>
</evidence>
<name>A0A161IF35_9MICO</name>
<dbReference type="RefSeq" id="WP_068203194.1">
    <property type="nucleotide sequence ID" value="NZ_CP014209.1"/>
</dbReference>
<protein>
    <submittedName>
        <fullName evidence="3">Dienelactone hydrolase family protein</fullName>
    </submittedName>
</protein>
<dbReference type="InterPro" id="IPR002925">
    <property type="entry name" value="Dienelactn_hydro"/>
</dbReference>
<dbReference type="STRING" id="1300344.I598_2460"/>
<reference evidence="3 4" key="1">
    <citation type="submission" date="2016-01" db="EMBL/GenBank/DDBJ databases">
        <title>Complete genome sequence of a soil Actinobacterium, Isoptericola dokdonensis DS-3.</title>
        <authorList>
            <person name="Kwon S.-K."/>
            <person name="Kim J.F."/>
        </authorList>
    </citation>
    <scope>NUCLEOTIDE SEQUENCE [LARGE SCALE GENOMIC DNA]</scope>
    <source>
        <strain evidence="3 4">DS-3</strain>
    </source>
</reference>
<accession>A0A161IF35</accession>
<dbReference type="Pfam" id="PF01738">
    <property type="entry name" value="DLH"/>
    <property type="match status" value="1"/>
</dbReference>
<dbReference type="Gene3D" id="3.40.50.1820">
    <property type="entry name" value="alpha/beta hydrolase"/>
    <property type="match status" value="1"/>
</dbReference>
<dbReference type="AlphaFoldDB" id="A0A161IF35"/>
<dbReference type="KEGG" id="ido:I598_2460"/>
<comment type="similarity">
    <text evidence="1">Belongs to the AB hydrolase superfamily.</text>
</comment>
<proteinExistence type="inferred from homology"/>
<dbReference type="PANTHER" id="PTHR22946:SF0">
    <property type="entry name" value="DIENELACTONE HYDROLASE DOMAIN-CONTAINING PROTEIN"/>
    <property type="match status" value="1"/>
</dbReference>
<dbReference type="InterPro" id="IPR029058">
    <property type="entry name" value="AB_hydrolase_fold"/>
</dbReference>